<dbReference type="WBParaSite" id="maker-uti_cns_0000529-snap-gene-0.2-mRNA-1">
    <property type="protein sequence ID" value="maker-uti_cns_0000529-snap-gene-0.2-mRNA-1"/>
    <property type="gene ID" value="maker-uti_cns_0000529-snap-gene-0.2"/>
</dbReference>
<feature type="domain" description="Cadherin" evidence="9">
    <location>
        <begin position="242"/>
        <end position="357"/>
    </location>
</feature>
<evidence type="ECO:0000256" key="7">
    <source>
        <dbReference type="PROSITE-ProRule" id="PRU00043"/>
    </source>
</evidence>
<evidence type="ECO:0000256" key="2">
    <source>
        <dbReference type="ARBA" id="ARBA00022692"/>
    </source>
</evidence>
<comment type="subcellular location">
    <subcellularLocation>
        <location evidence="1">Membrane</location>
    </subcellularLocation>
</comment>
<dbReference type="GO" id="GO:0005509">
    <property type="term" value="F:calcium ion binding"/>
    <property type="evidence" value="ECO:0007669"/>
    <property type="project" value="UniProtKB-UniRule"/>
</dbReference>
<dbReference type="FunFam" id="2.60.40.60:FF:000092">
    <property type="entry name" value="Protocadherin 8"/>
    <property type="match status" value="1"/>
</dbReference>
<keyword evidence="2" id="KW-0812">Transmembrane</keyword>
<dbReference type="CDD" id="cd11304">
    <property type="entry name" value="Cadherin_repeat"/>
    <property type="match status" value="14"/>
</dbReference>
<feature type="domain" description="Cadherin" evidence="9">
    <location>
        <begin position="595"/>
        <end position="709"/>
    </location>
</feature>
<protein>
    <submittedName>
        <fullName evidence="11">Cadherin domain-containing protein</fullName>
    </submittedName>
</protein>
<feature type="region of interest" description="Disordered" evidence="8">
    <location>
        <begin position="696"/>
        <end position="715"/>
    </location>
</feature>
<evidence type="ECO:0000256" key="5">
    <source>
        <dbReference type="ARBA" id="ARBA00022989"/>
    </source>
</evidence>
<evidence type="ECO:0000256" key="8">
    <source>
        <dbReference type="SAM" id="MobiDB-lite"/>
    </source>
</evidence>
<dbReference type="Gene3D" id="2.60.40.60">
    <property type="entry name" value="Cadherins"/>
    <property type="match status" value="12"/>
</dbReference>
<dbReference type="PROSITE" id="PS00232">
    <property type="entry name" value="CADHERIN_1"/>
    <property type="match status" value="2"/>
</dbReference>
<feature type="domain" description="Cadherin" evidence="9">
    <location>
        <begin position="1044"/>
        <end position="1153"/>
    </location>
</feature>
<evidence type="ECO:0000256" key="1">
    <source>
        <dbReference type="ARBA" id="ARBA00004370"/>
    </source>
</evidence>
<keyword evidence="10" id="KW-1185">Reference proteome</keyword>
<dbReference type="SMART" id="SM00112">
    <property type="entry name" value="CA"/>
    <property type="match status" value="12"/>
</dbReference>
<evidence type="ECO:0000313" key="10">
    <source>
        <dbReference type="Proteomes" id="UP000095280"/>
    </source>
</evidence>
<evidence type="ECO:0000256" key="6">
    <source>
        <dbReference type="ARBA" id="ARBA00023136"/>
    </source>
</evidence>
<dbReference type="SUPFAM" id="SSF49313">
    <property type="entry name" value="Cadherin-like"/>
    <property type="match status" value="12"/>
</dbReference>
<feature type="domain" description="Cadherin" evidence="9">
    <location>
        <begin position="50"/>
        <end position="157"/>
    </location>
</feature>
<dbReference type="Proteomes" id="UP000095280">
    <property type="component" value="Unplaced"/>
</dbReference>
<organism evidence="10 11">
    <name type="scientific">Macrostomum lignano</name>
    <dbReference type="NCBI Taxonomy" id="282301"/>
    <lineage>
        <taxon>Eukaryota</taxon>
        <taxon>Metazoa</taxon>
        <taxon>Spiralia</taxon>
        <taxon>Lophotrochozoa</taxon>
        <taxon>Platyhelminthes</taxon>
        <taxon>Rhabditophora</taxon>
        <taxon>Macrostomorpha</taxon>
        <taxon>Macrostomida</taxon>
        <taxon>Macrostomidae</taxon>
        <taxon>Macrostomum</taxon>
    </lineage>
</organism>
<feature type="domain" description="Cadherin" evidence="9">
    <location>
        <begin position="1410"/>
        <end position="1514"/>
    </location>
</feature>
<feature type="domain" description="Cadherin" evidence="9">
    <location>
        <begin position="1515"/>
        <end position="1727"/>
    </location>
</feature>
<dbReference type="InterPro" id="IPR002126">
    <property type="entry name" value="Cadherin-like_dom"/>
</dbReference>
<dbReference type="PANTHER" id="PTHR24026:SF133">
    <property type="entry name" value="CADHERIN-RELATED FAMILY MEMBER 2"/>
    <property type="match status" value="1"/>
</dbReference>
<dbReference type="PANTHER" id="PTHR24026">
    <property type="entry name" value="FAT ATYPICAL CADHERIN-RELATED"/>
    <property type="match status" value="1"/>
</dbReference>
<name>A0A1I8G2D7_9PLAT</name>
<keyword evidence="5" id="KW-1133">Transmembrane helix</keyword>
<evidence type="ECO:0000313" key="11">
    <source>
        <dbReference type="WBParaSite" id="maker-uti_cns_0000529-snap-gene-0.2-mRNA-1"/>
    </source>
</evidence>
<evidence type="ECO:0000259" key="9">
    <source>
        <dbReference type="PROSITE" id="PS50268"/>
    </source>
</evidence>
<dbReference type="InterPro" id="IPR015919">
    <property type="entry name" value="Cadherin-like_sf"/>
</dbReference>
<feature type="compositionally biased region" description="Low complexity" evidence="8">
    <location>
        <begin position="244"/>
        <end position="257"/>
    </location>
</feature>
<keyword evidence="3" id="KW-0677">Repeat</keyword>
<keyword evidence="6" id="KW-0472">Membrane</keyword>
<feature type="domain" description="Cadherin" evidence="9">
    <location>
        <begin position="779"/>
        <end position="821"/>
    </location>
</feature>
<dbReference type="PRINTS" id="PR00205">
    <property type="entry name" value="CADHERIN"/>
</dbReference>
<proteinExistence type="predicted"/>
<dbReference type="InterPro" id="IPR020894">
    <property type="entry name" value="Cadherin_CS"/>
</dbReference>
<reference evidence="11" key="1">
    <citation type="submission" date="2016-11" db="UniProtKB">
        <authorList>
            <consortium name="WormBaseParasite"/>
        </authorList>
    </citation>
    <scope>IDENTIFICATION</scope>
</reference>
<dbReference type="GO" id="GO:0005886">
    <property type="term" value="C:plasma membrane"/>
    <property type="evidence" value="ECO:0007669"/>
    <property type="project" value="UniProtKB-SubCell"/>
</dbReference>
<feature type="domain" description="Cadherin" evidence="9">
    <location>
        <begin position="1919"/>
        <end position="2028"/>
    </location>
</feature>
<dbReference type="GO" id="GO:0007156">
    <property type="term" value="P:homophilic cell adhesion via plasma membrane adhesion molecules"/>
    <property type="evidence" value="ECO:0007669"/>
    <property type="project" value="InterPro"/>
</dbReference>
<feature type="region of interest" description="Disordered" evidence="8">
    <location>
        <begin position="239"/>
        <end position="274"/>
    </location>
</feature>
<dbReference type="Pfam" id="PF00028">
    <property type="entry name" value="Cadherin"/>
    <property type="match status" value="2"/>
</dbReference>
<feature type="domain" description="Cadherin" evidence="9">
    <location>
        <begin position="2"/>
        <end position="48"/>
    </location>
</feature>
<accession>A0A1I8G2D7</accession>
<keyword evidence="4 7" id="KW-0106">Calcium</keyword>
<feature type="domain" description="Cadherin" evidence="9">
    <location>
        <begin position="1258"/>
        <end position="1409"/>
    </location>
</feature>
<evidence type="ECO:0000256" key="4">
    <source>
        <dbReference type="ARBA" id="ARBA00022837"/>
    </source>
</evidence>
<sequence>EIRTLAPLDRERHPRGLWLTVAASAAAPAATCEIHVTILDVNDCRPVASDRAHYRLLLAEGALPGIELLTAIPAEDCDSDPANGRVRFEIAVGNEDGHFAMDPLTGRLTTTNVTIDREASDRFELVVSLTDQGSPALTSPVLIEIQVLDINDSPPSFLERQFSFAAFDGAPDDWENLPDGSPALVSIFTESNPSRVSTEQPAGKPMPCPLFCSSSRPSVTDSHCQVGLWLDLLGSTVPRPDPTAPASSSVRQSSASPPAIPLGRLAAADPDSDPDNSAIAFSLVDGGEDSATASLGLDRGTGQLWLRPRTSARWQRTAIIRALAIAVDPGRPEYSASANVQVTLLRADDSLQQMPSKPDGHEMIDLGVPEGVVFPLPEDALPGSAVPGAIAVPAAGWPAVAVLLRLTGAGSEDFYLPQLGGRLTVARRLNCSRRSRYRLRLVGFDGLRVASRTLEVSLQPGRGRSPQFSLPKYELEVSEAAPVDGADLLTVSAVDPDPAPLLQPESQLFQPLPLQFSIYSAEQSASLRLFSINPLTGAVSLAASADGLDFETSSRHRLLLRVAAPRYGAPGRRRAGFAWLTVRVLDANEAAPALAASVGLAELRAGAEAGRPLGRLRGFDSDAAGEVEGDGELVYDIQSGNQLGLFAIDPLTGRIRAALPVNPAAVSTVPHRLTVTVSDGGRPPLTASYPLTIAAAPSPPLPTEESPPWSSQPPLTVSPRSALVAVSEAADQLRAFLTIVDVTGAPPGHPIGLSVSELAGPATPASAALFISAATGAPDREAAGGDLRRLRVTARDLWTGRTGAADLSVLIEDANDNRPEFESTAGRLSGKLSSSSSLVLDASGRAPLRVRATDGDLGANAMVTYEIPEVQAARIFAVDPDVGVLRLRPQSLQASQLMPRVFDFRVFARDRGSPTSLRSLRHLSVRVELDGPPPQSPNFIQVWPSANLRLELPTYPGMRLARLLGAARSAVRLADESGAAVSFVQLDPDTGWLTAALETPTAPLTPGRRNLTLMTSSGGRRGRSLGNISVSVVAATEAAILTLRPEGLAVTIQEETTAPRLVDFRARPRPIGQPVGYSLAGPGAIHTGHFAVHPTTGRLSATSGIDADGLRGAHGGPDRRLAVNIRVDGLGRRVGRGVVFVDVSDINDNSPRLLGQPYGAILRPAAAVPGRHLLTLRALDADSGMFGDVTYQLDASVTSPEFRDAFVLNASHGGLSLRRALPSGAVALVGVRAADGGGRSVGAVARVAVLLAGQPIFRPEFRAVAAPESLSIGALVALVSAEVGEGGGEFGLVYEIESGDGDGLFWLDFGLAAGTPQMKRRRLSSRSSGCKCERKLAFRTLATPPVAAWDSGLRGDCGAGSVRTAGRLDFESAGQHELLIAATDSATGLSGRMRLLIGVLDVNDEAPEFELPSYQLEVCESEQPGARPLATAVAKDADSGAGGRVTYGLEGPANASFEVRPDSGQIWLRAALDFETVTEHRGWLTAIDSGEPRLTASAPLTIRILNFNDNPPVFIRPEFEAALPASSAPGSFVAAVRAVDADDDEGDADSALLYALEPSSKSSLLRIDSSSGEVTYWPGPHSAANATIEVVAGLLATDGALAGRALLRVRLLGAGAARGPRCPQRLLHGRLSEAAPAGSAAFSLDFRRASGGGVVSSRIFGDAASAMVATEIVEDGVSVVGWLKTPLDRERLRLLDFQLEVADAEGRRDVCQVVLSIDDENENSPEFDFPGASVVMATDSPAGAFVYRLTASDADKPQLAAAAPARFELLAGAADPRLRLDGDSGRVFLNVTFAGVGGVPELAVACDGDGATDGAARSLRQPAALVCRVRRHGRRLSSTETDGLTIATRPPGLLQVDVLEAGDIRLRLPAQRRRQRRSTAAGASSVQTVFFLASRPQVRVSRQFRVAPPPAPPPPPAFEAAAYSLAVREDEPPGRPLLKLRAAPGAAAPGRLRYRLEAGAEAQRWQLRHLSLRPDSGLLSVGSVPLDRETFASLQVVAVVELPDGGNASGRANLTVSVLNVNDQPPRWPPNAPRRTVVRDSVRPGAVLAEFRVLRDAPNGDEEPPGIVRWRLLNQRPAGIDIDPAGRLLVVGPLRPGAFRLRIEAIDGGSVGGAWGSGLATEQPLVHLLVVQRDTRRRQQQPPLPPPRCHRQAIRLNISEAATVGTELFKASAFAEVAAASRRERQQRLRYSLAGGANEAPVAVGASSGLLTLVGPLDRELRDLHRFELEVVAVDELAGVESAGCRLRVRLRVGDANDCTPKFSAAGGSAAGWLPPLPEDAPGGTAVGRVRAVDCDIGEAARCGACLFTVWGLLVHGVGLAGSRCGAFWFTVWGLLVHGRPAKCSLQFRSAAAVSPEKKQQHFTSSIVRPTSRLKRCRGSVEHMNALRTLAELNQCSAAESGSAASCLHPQSSSSCCSQRPLGRQIVATFPALKCLKLTFDRELPSPGGRGLLRILRVPPDRGSRINNLQAPSVCRSILQVRPHRGGSPRRAGGAGPLAEYINQLNCALRPHKTIIGALGPAAGMEHFQTANRFYLRVFGPGEISRQLNFLHRRLGRSDEAVLIFQAADFLYHRGFHIDAGSWTGQPEGRAGGFQAGIEFLQPSSPVPLRHASVSHGRHIAALTPPQCTGQAFLQSISGCRGDILTAAAGPGPR</sequence>
<dbReference type="PROSITE" id="PS50268">
    <property type="entry name" value="CADHERIN_2"/>
    <property type="match status" value="13"/>
</dbReference>
<evidence type="ECO:0000256" key="3">
    <source>
        <dbReference type="ARBA" id="ARBA00022737"/>
    </source>
</evidence>
<feature type="domain" description="Cadherin" evidence="9">
    <location>
        <begin position="848"/>
        <end position="939"/>
    </location>
</feature>
<feature type="domain" description="Cadherin" evidence="9">
    <location>
        <begin position="2150"/>
        <end position="2263"/>
    </location>
</feature>
<feature type="domain" description="Cadherin" evidence="9">
    <location>
        <begin position="469"/>
        <end position="594"/>
    </location>
</feature>